<feature type="region of interest" description="Disordered" evidence="1">
    <location>
        <begin position="43"/>
        <end position="86"/>
    </location>
</feature>
<evidence type="ECO:0000256" key="2">
    <source>
        <dbReference type="SAM" id="Phobius"/>
    </source>
</evidence>
<evidence type="ECO:0000256" key="1">
    <source>
        <dbReference type="SAM" id="MobiDB-lite"/>
    </source>
</evidence>
<dbReference type="Gene3D" id="1.25.40.10">
    <property type="entry name" value="Tetratricopeptide repeat domain"/>
    <property type="match status" value="1"/>
</dbReference>
<dbReference type="Proteomes" id="UP000503640">
    <property type="component" value="Unassembled WGS sequence"/>
</dbReference>
<dbReference type="EMBL" id="BJTG01000002">
    <property type="protein sequence ID" value="GEJ56193.1"/>
    <property type="molecule type" value="Genomic_DNA"/>
</dbReference>
<dbReference type="SUPFAM" id="SSF48452">
    <property type="entry name" value="TPR-like"/>
    <property type="match status" value="1"/>
</dbReference>
<organism evidence="4 5">
    <name type="scientific">Anaeromyxobacter diazotrophicus</name>
    <dbReference type="NCBI Taxonomy" id="2590199"/>
    <lineage>
        <taxon>Bacteria</taxon>
        <taxon>Pseudomonadati</taxon>
        <taxon>Myxococcota</taxon>
        <taxon>Myxococcia</taxon>
        <taxon>Myxococcales</taxon>
        <taxon>Cystobacterineae</taxon>
        <taxon>Anaeromyxobacteraceae</taxon>
        <taxon>Anaeromyxobacter</taxon>
    </lineage>
</organism>
<evidence type="ECO:0000313" key="5">
    <source>
        <dbReference type="Proteomes" id="UP000503640"/>
    </source>
</evidence>
<feature type="signal peptide" evidence="3">
    <location>
        <begin position="1"/>
        <end position="27"/>
    </location>
</feature>
<evidence type="ECO:0000256" key="3">
    <source>
        <dbReference type="SAM" id="SignalP"/>
    </source>
</evidence>
<evidence type="ECO:0008006" key="6">
    <source>
        <dbReference type="Google" id="ProtNLM"/>
    </source>
</evidence>
<feature type="compositionally biased region" description="Pro residues" evidence="1">
    <location>
        <begin position="66"/>
        <end position="84"/>
    </location>
</feature>
<keyword evidence="5" id="KW-1185">Reference proteome</keyword>
<feature type="transmembrane region" description="Helical" evidence="2">
    <location>
        <begin position="221"/>
        <end position="243"/>
    </location>
</feature>
<name>A0A7I9VIM1_9BACT</name>
<protein>
    <recommendedName>
        <fullName evidence="6">Tetratricopeptide repeat protein</fullName>
    </recommendedName>
</protein>
<dbReference type="AlphaFoldDB" id="A0A7I9VIM1"/>
<feature type="transmembrane region" description="Helical" evidence="2">
    <location>
        <begin position="280"/>
        <end position="297"/>
    </location>
</feature>
<accession>A0A7I9VIM1</accession>
<feature type="transmembrane region" description="Helical" evidence="2">
    <location>
        <begin position="626"/>
        <end position="646"/>
    </location>
</feature>
<keyword evidence="2" id="KW-0812">Transmembrane</keyword>
<proteinExistence type="predicted"/>
<feature type="transmembrane region" description="Helical" evidence="2">
    <location>
        <begin position="652"/>
        <end position="673"/>
    </location>
</feature>
<sequence length="684" mass="71184">MLASAAAVSRALLILLGLSLATGAPLAARGQVAAPSLVEEDLAPAEEPARESQPKPAPAAAAEPESLPPPPPPAAPQPPAPPPVRAIEPVRARFGDLLEAWQDRRAALREQDLPRAQAAERRLLELRRELGVENLDALAAAEVRASARALEARVPAEPVARAELAVALAPDGAAAHLALARALLARDPGNPEPALRALAAGLAAAVREPHTARAAVADLCVAGLAAALAAAALAVALLFLRRLRLLLHDVRHLPLLRATTPLQAGFMSLAVLAAPLALRLGPAAFLAALALCAAPYLRRSERAVATAALLAVAALPWAAGETARLGAFTGTLADDVYALEHGADDGRVAARLAARAARGELPSAGLLALGHHHKRRGDLADALRWYQAAGASRPEALVGMGNVQLLRGDLDGAKASYLAAVDRASAIGNLSALAAAHYDLSKVFVRQSALDQAQEARRKAAGEDGALVARAGSDDDFRQNRWLIDAPVPFAEVRALAADDAPAGAEDAVRVRLAGPLPAAGWPWLPVAAALALWPLAWLGRRPGVSHACQRCGRAVCRRCDGVDGSLCGQCVNVFVKKDLVDPRDRLRKEQQVRRHARAERLAARALGIAAGGAGHLWRGQPARGALLLLLLAFLVALALSSAGVAPPPYPVPWAGAAKLALFGSLAALVWALSVRDLFRRTRS</sequence>
<dbReference type="InterPro" id="IPR011990">
    <property type="entry name" value="TPR-like_helical_dom_sf"/>
</dbReference>
<keyword evidence="2" id="KW-0472">Membrane</keyword>
<evidence type="ECO:0000313" key="4">
    <source>
        <dbReference type="EMBL" id="GEJ56193.1"/>
    </source>
</evidence>
<comment type="caution">
    <text evidence="4">The sequence shown here is derived from an EMBL/GenBank/DDBJ whole genome shotgun (WGS) entry which is preliminary data.</text>
</comment>
<feature type="chain" id="PRO_5029821263" description="Tetratricopeptide repeat protein" evidence="3">
    <location>
        <begin position="28"/>
        <end position="684"/>
    </location>
</feature>
<gene>
    <name evidence="4" type="ORF">AMYX_09340</name>
</gene>
<reference evidence="5" key="1">
    <citation type="journal article" date="2020" name="Appl. Environ. Microbiol.">
        <title>Diazotrophic Anaeromyxobacter Isolates from Soils.</title>
        <authorList>
            <person name="Masuda Y."/>
            <person name="Yamanaka H."/>
            <person name="Xu Z.X."/>
            <person name="Shiratori Y."/>
            <person name="Aono T."/>
            <person name="Amachi S."/>
            <person name="Senoo K."/>
            <person name="Itoh H."/>
        </authorList>
    </citation>
    <scope>NUCLEOTIDE SEQUENCE [LARGE SCALE GENOMIC DNA]</scope>
    <source>
        <strain evidence="5">R267</strain>
    </source>
</reference>
<keyword evidence="2" id="KW-1133">Transmembrane helix</keyword>
<keyword evidence="3" id="KW-0732">Signal</keyword>